<dbReference type="InterPro" id="IPR014967">
    <property type="entry name" value="Uncharacterised_YugN-like"/>
</dbReference>
<dbReference type="EMBL" id="JAUSUA010000002">
    <property type="protein sequence ID" value="MDQ0206559.1"/>
    <property type="molecule type" value="Genomic_DNA"/>
</dbReference>
<evidence type="ECO:0008006" key="3">
    <source>
        <dbReference type="Google" id="ProtNLM"/>
    </source>
</evidence>
<protein>
    <recommendedName>
        <fullName evidence="3">YugN-like family protein</fullName>
    </recommendedName>
</protein>
<dbReference type="Pfam" id="PF08868">
    <property type="entry name" value="YugN"/>
    <property type="match status" value="1"/>
</dbReference>
<organism evidence="1 2">
    <name type="scientific">Alkalicoccobacillus murimartini</name>
    <dbReference type="NCBI Taxonomy" id="171685"/>
    <lineage>
        <taxon>Bacteria</taxon>
        <taxon>Bacillati</taxon>
        <taxon>Bacillota</taxon>
        <taxon>Bacilli</taxon>
        <taxon>Bacillales</taxon>
        <taxon>Bacillaceae</taxon>
        <taxon>Alkalicoccobacillus</taxon>
    </lineage>
</organism>
<gene>
    <name evidence="1" type="ORF">J2S05_001358</name>
</gene>
<dbReference type="SUPFAM" id="SSF160755">
    <property type="entry name" value="YugN-like"/>
    <property type="match status" value="1"/>
</dbReference>
<keyword evidence="2" id="KW-1185">Reference proteome</keyword>
<dbReference type="InterPro" id="IPR036491">
    <property type="entry name" value="YugN-like_sf"/>
</dbReference>
<evidence type="ECO:0000313" key="2">
    <source>
        <dbReference type="Proteomes" id="UP001225034"/>
    </source>
</evidence>
<reference evidence="1 2" key="1">
    <citation type="submission" date="2023-07" db="EMBL/GenBank/DDBJ databases">
        <title>Genomic Encyclopedia of Type Strains, Phase IV (KMG-IV): sequencing the most valuable type-strain genomes for metagenomic binning, comparative biology and taxonomic classification.</title>
        <authorList>
            <person name="Goeker M."/>
        </authorList>
    </citation>
    <scope>NUCLEOTIDE SEQUENCE [LARGE SCALE GENOMIC DNA]</scope>
    <source>
        <strain evidence="1 2">DSM 19154</strain>
    </source>
</reference>
<proteinExistence type="predicted"/>
<dbReference type="Proteomes" id="UP001225034">
    <property type="component" value="Unassembled WGS sequence"/>
</dbReference>
<accession>A0ABT9YFT3</accession>
<dbReference type="RefSeq" id="WP_306981179.1">
    <property type="nucleotide sequence ID" value="NZ_JAUSUA010000002.1"/>
</dbReference>
<dbReference type="Gene3D" id="3.30.310.100">
    <property type="entry name" value="YugN-like"/>
    <property type="match status" value="1"/>
</dbReference>
<name>A0ABT9YFT3_9BACI</name>
<evidence type="ECO:0000313" key="1">
    <source>
        <dbReference type="EMBL" id="MDQ0206559.1"/>
    </source>
</evidence>
<comment type="caution">
    <text evidence="1">The sequence shown here is derived from an EMBL/GenBank/DDBJ whole genome shotgun (WGS) entry which is preliminary data.</text>
</comment>
<sequence>MIPLQSTISGETFKFDSLEDHLKSLGYTIGSNWEYDHGFFDYLIDQASGYTVLRLPFHTKYGELGQKGTTVTLDTPFLLAHKYQEDLDDYTSSGSVPVQVSSVVNQFSEPTEKDAKVNEKYLPIAENLIKEVESVLLP</sequence>